<dbReference type="KEGG" id="cmp:Cha6605_0864"/>
<dbReference type="Pfam" id="PF12559">
    <property type="entry name" value="Inhibitor_I10"/>
    <property type="match status" value="1"/>
</dbReference>
<dbReference type="eggNOG" id="ENOG5033D4W">
    <property type="taxonomic scope" value="Bacteria"/>
</dbReference>
<keyword evidence="2" id="KW-0732">Signal</keyword>
<feature type="signal peptide" evidence="2">
    <location>
        <begin position="1"/>
        <end position="22"/>
    </location>
</feature>
<dbReference type="InterPro" id="IPR022217">
    <property type="entry name" value="Prot_inh_I10_marinostatin"/>
</dbReference>
<protein>
    <submittedName>
        <fullName evidence="3">Serine endopeptidase inhibitor</fullName>
    </submittedName>
</protein>
<keyword evidence="4" id="KW-1185">Reference proteome</keyword>
<sequence>MKASSIKFSLSTLTLLSLAAVAATPTLATSLQVAENTPSQIQTNDSAEKNLPFFARFLEGQHPEVVDNKVALTESSTIQTQPLNSLSDLGKKGTVTTRKYPSDAEDNTGGGTVSTMKYPSDAEDNTGGIITTKKYPSDAEDNTGGNLYRRHRR</sequence>
<proteinExistence type="predicted"/>
<dbReference type="NCBIfam" id="NF033738">
    <property type="entry name" value="microvirid_RiPP"/>
    <property type="match status" value="1"/>
</dbReference>
<accession>K9UBA9</accession>
<organism evidence="3 4">
    <name type="scientific">Chamaesiphon minutus (strain ATCC 27169 / PCC 6605)</name>
    <dbReference type="NCBI Taxonomy" id="1173020"/>
    <lineage>
        <taxon>Bacteria</taxon>
        <taxon>Bacillati</taxon>
        <taxon>Cyanobacteriota</taxon>
        <taxon>Cyanophyceae</taxon>
        <taxon>Gomontiellales</taxon>
        <taxon>Chamaesiphonaceae</taxon>
        <taxon>Chamaesiphon</taxon>
    </lineage>
</organism>
<reference evidence="3 4" key="1">
    <citation type="submission" date="2012-05" db="EMBL/GenBank/DDBJ databases">
        <title>Finished chromosome of genome of Chamaesiphon sp. PCC 6605.</title>
        <authorList>
            <consortium name="US DOE Joint Genome Institute"/>
            <person name="Gugger M."/>
            <person name="Coursin T."/>
            <person name="Rippka R."/>
            <person name="Tandeau De Marsac N."/>
            <person name="Huntemann M."/>
            <person name="Wei C.-L."/>
            <person name="Han J."/>
            <person name="Detter J.C."/>
            <person name="Han C."/>
            <person name="Tapia R."/>
            <person name="Chen A."/>
            <person name="Kyrpides N."/>
            <person name="Mavromatis K."/>
            <person name="Markowitz V."/>
            <person name="Szeto E."/>
            <person name="Ivanova N."/>
            <person name="Pagani I."/>
            <person name="Pati A."/>
            <person name="Goodwin L."/>
            <person name="Nordberg H.P."/>
            <person name="Cantor M.N."/>
            <person name="Hua S.X."/>
            <person name="Woyke T."/>
            <person name="Kerfeld C.A."/>
        </authorList>
    </citation>
    <scope>NUCLEOTIDE SEQUENCE [LARGE SCALE GENOMIC DNA]</scope>
    <source>
        <strain evidence="4">ATCC 27169 / PCC 6605</strain>
    </source>
</reference>
<evidence type="ECO:0000256" key="1">
    <source>
        <dbReference type="SAM" id="MobiDB-lite"/>
    </source>
</evidence>
<evidence type="ECO:0000313" key="4">
    <source>
        <dbReference type="Proteomes" id="UP000010366"/>
    </source>
</evidence>
<dbReference type="PATRIC" id="fig|1173020.3.peg.1015"/>
<dbReference type="EMBL" id="CP003600">
    <property type="protein sequence ID" value="AFY92125.1"/>
    <property type="molecule type" value="Genomic_DNA"/>
</dbReference>
<feature type="region of interest" description="Disordered" evidence="1">
    <location>
        <begin position="83"/>
        <end position="153"/>
    </location>
</feature>
<dbReference type="RefSeq" id="WP_015158319.1">
    <property type="nucleotide sequence ID" value="NC_019697.1"/>
</dbReference>
<gene>
    <name evidence="3" type="ORF">Cha6605_0864</name>
</gene>
<evidence type="ECO:0000313" key="3">
    <source>
        <dbReference type="EMBL" id="AFY92125.1"/>
    </source>
</evidence>
<dbReference type="STRING" id="1173020.Cha6605_0864"/>
<feature type="chain" id="PRO_5003937017" evidence="2">
    <location>
        <begin position="23"/>
        <end position="153"/>
    </location>
</feature>
<dbReference type="Proteomes" id="UP000010366">
    <property type="component" value="Chromosome"/>
</dbReference>
<dbReference type="AlphaFoldDB" id="K9UBA9"/>
<dbReference type="HOGENOM" id="CLU_1709969_0_0_3"/>
<name>K9UBA9_CHAP6</name>
<evidence type="ECO:0000256" key="2">
    <source>
        <dbReference type="SAM" id="SignalP"/>
    </source>
</evidence>